<dbReference type="InterPro" id="IPR005648">
    <property type="entry name" value="FlgD"/>
</dbReference>
<evidence type="ECO:0000259" key="7">
    <source>
        <dbReference type="Pfam" id="PF13860"/>
    </source>
</evidence>
<accession>A0ABP7JY58</accession>
<evidence type="ECO:0000313" key="9">
    <source>
        <dbReference type="Proteomes" id="UP001399917"/>
    </source>
</evidence>
<keyword evidence="8" id="KW-0966">Cell projection</keyword>
<dbReference type="Pfam" id="PF03963">
    <property type="entry name" value="FlgD"/>
    <property type="match status" value="1"/>
</dbReference>
<comment type="function">
    <text evidence="4 5">Required for flagellar hook formation. May act as a scaffolding protein.</text>
</comment>
<evidence type="ECO:0000313" key="8">
    <source>
        <dbReference type="EMBL" id="GAA3859058.1"/>
    </source>
</evidence>
<comment type="caution">
    <text evidence="8">The sequence shown here is derived from an EMBL/GenBank/DDBJ whole genome shotgun (WGS) entry which is preliminary data.</text>
</comment>
<name>A0ABP7JY58_9RHOB</name>
<dbReference type="NCBIfam" id="NF009453">
    <property type="entry name" value="PRK12813.1"/>
    <property type="match status" value="1"/>
</dbReference>
<dbReference type="RefSeq" id="WP_344843624.1">
    <property type="nucleotide sequence ID" value="NZ_BAABDF010000003.1"/>
</dbReference>
<organism evidence="8 9">
    <name type="scientific">Celeribacter arenosi</name>
    <dbReference type="NCBI Taxonomy" id="792649"/>
    <lineage>
        <taxon>Bacteria</taxon>
        <taxon>Pseudomonadati</taxon>
        <taxon>Pseudomonadota</taxon>
        <taxon>Alphaproteobacteria</taxon>
        <taxon>Rhodobacterales</taxon>
        <taxon>Roseobacteraceae</taxon>
        <taxon>Celeribacter</taxon>
    </lineage>
</organism>
<dbReference type="Proteomes" id="UP001399917">
    <property type="component" value="Unassembled WGS sequence"/>
</dbReference>
<keyword evidence="3 5" id="KW-1005">Bacterial flagellum biogenesis</keyword>
<evidence type="ECO:0000256" key="3">
    <source>
        <dbReference type="ARBA" id="ARBA00022795"/>
    </source>
</evidence>
<feature type="domain" description="FlgD/Vpr Ig-like" evidence="7">
    <location>
        <begin position="109"/>
        <end position="174"/>
    </location>
</feature>
<dbReference type="Gene3D" id="2.60.40.4070">
    <property type="match status" value="1"/>
</dbReference>
<dbReference type="EMBL" id="BAABDF010000003">
    <property type="protein sequence ID" value="GAA3859058.1"/>
    <property type="molecule type" value="Genomic_DNA"/>
</dbReference>
<protein>
    <recommendedName>
        <fullName evidence="2 5">Basal-body rod modification protein FlgD</fullName>
    </recommendedName>
</protein>
<dbReference type="InterPro" id="IPR025965">
    <property type="entry name" value="FlgD/Vpr_Ig-like"/>
</dbReference>
<proteinExistence type="inferred from homology"/>
<evidence type="ECO:0000256" key="1">
    <source>
        <dbReference type="ARBA" id="ARBA00010577"/>
    </source>
</evidence>
<feature type="region of interest" description="Disordered" evidence="6">
    <location>
        <begin position="1"/>
        <end position="26"/>
    </location>
</feature>
<sequence length="224" mass="23467">MVDAITSATPASSGFSNTAQQKTGTSGVSSDFETFLKMLTVQMQNQDPLNPIESSDYAVQLATFSSVEQQVLTNDLLTSLGNQFNLMGLSQISSWVGQEARSTAPVLFDGSPLDIVPAPATGADKMVIAVKDSKGDVVQRMELAPSDEKISWAGVSDSGNPMPTDTYSFTVESYAHGQLMSSKAAESFGKVIEARAENGGIVLTLEGGSEVAAEAVTSIREAAS</sequence>
<evidence type="ECO:0000256" key="5">
    <source>
        <dbReference type="RuleBase" id="RU362076"/>
    </source>
</evidence>
<gene>
    <name evidence="8" type="ORF">GCM10022404_07350</name>
</gene>
<evidence type="ECO:0000256" key="2">
    <source>
        <dbReference type="ARBA" id="ARBA00016013"/>
    </source>
</evidence>
<comment type="similarity">
    <text evidence="1 5">Belongs to the FlgD family.</text>
</comment>
<keyword evidence="8" id="KW-0969">Cilium</keyword>
<keyword evidence="8" id="KW-0282">Flagellum</keyword>
<reference evidence="9" key="1">
    <citation type="journal article" date="2019" name="Int. J. Syst. Evol. Microbiol.">
        <title>The Global Catalogue of Microorganisms (GCM) 10K type strain sequencing project: providing services to taxonomists for standard genome sequencing and annotation.</title>
        <authorList>
            <consortium name="The Broad Institute Genomics Platform"/>
            <consortium name="The Broad Institute Genome Sequencing Center for Infectious Disease"/>
            <person name="Wu L."/>
            <person name="Ma J."/>
        </authorList>
    </citation>
    <scope>NUCLEOTIDE SEQUENCE [LARGE SCALE GENOMIC DNA]</scope>
    <source>
        <strain evidence="9">JCM 17190</strain>
    </source>
</reference>
<keyword evidence="9" id="KW-1185">Reference proteome</keyword>
<dbReference type="Pfam" id="PF13860">
    <property type="entry name" value="FlgD_ig"/>
    <property type="match status" value="1"/>
</dbReference>
<evidence type="ECO:0000256" key="6">
    <source>
        <dbReference type="SAM" id="MobiDB-lite"/>
    </source>
</evidence>
<evidence type="ECO:0000256" key="4">
    <source>
        <dbReference type="ARBA" id="ARBA00024746"/>
    </source>
</evidence>